<dbReference type="AlphaFoldDB" id="A0A1A9RYP0"/>
<keyword evidence="2" id="KW-1185">Reference proteome</keyword>
<accession>A0A1A9RYP0</accession>
<evidence type="ECO:0000313" key="1">
    <source>
        <dbReference type="EMBL" id="OAM29367.1"/>
    </source>
</evidence>
<proteinExistence type="predicted"/>
<evidence type="ECO:0000313" key="2">
    <source>
        <dbReference type="Proteomes" id="UP000077885"/>
    </source>
</evidence>
<dbReference type="STRING" id="1795827.A7P95_03925"/>
<sequence length="112" mass="12637">MYRSFQKLLFVGCGLLAEHILLVRVALRCQGLVIVAQQRGNSLAAAFVFLKEGQQLARYRVHVFAEQALLQQMVGCRQMVFSLKRKSKQKDESGYLKSAIWMAKTSAKFAIA</sequence>
<dbReference type="Proteomes" id="UP000077885">
    <property type="component" value="Unassembled WGS sequence"/>
</dbReference>
<protein>
    <submittedName>
        <fullName evidence="1">Uncharacterized protein</fullName>
    </submittedName>
</protein>
<organism evidence="1 2">
    <name type="scientific">Eikenella longinqua</name>
    <dbReference type="NCBI Taxonomy" id="1795827"/>
    <lineage>
        <taxon>Bacteria</taxon>
        <taxon>Pseudomonadati</taxon>
        <taxon>Pseudomonadota</taxon>
        <taxon>Betaproteobacteria</taxon>
        <taxon>Neisseriales</taxon>
        <taxon>Neisseriaceae</taxon>
        <taxon>Eikenella</taxon>
    </lineage>
</organism>
<dbReference type="EMBL" id="LXSL01000014">
    <property type="protein sequence ID" value="OAM29367.1"/>
    <property type="molecule type" value="Genomic_DNA"/>
</dbReference>
<reference evidence="2" key="1">
    <citation type="submission" date="2016-05" db="EMBL/GenBank/DDBJ databases">
        <title>Draft genome of Corynebacterium afermentans subsp. afermentans LCDC 88199T.</title>
        <authorList>
            <person name="Bernier A.-M."/>
            <person name="Bernard K."/>
        </authorList>
    </citation>
    <scope>NUCLEOTIDE SEQUENCE [LARGE SCALE GENOMIC DNA]</scope>
    <source>
        <strain evidence="2">NML02-A-017</strain>
    </source>
</reference>
<gene>
    <name evidence="1" type="ORF">A7P95_03925</name>
</gene>
<name>A0A1A9RYP0_9NEIS</name>
<comment type="caution">
    <text evidence="1">The sequence shown here is derived from an EMBL/GenBank/DDBJ whole genome shotgun (WGS) entry which is preliminary data.</text>
</comment>